<dbReference type="PANTHER" id="PTHR33571">
    <property type="entry name" value="SSL8005 PROTEIN"/>
    <property type="match status" value="1"/>
</dbReference>
<name>A0ABR8V0D0_9CELL</name>
<dbReference type="Pfam" id="PF01909">
    <property type="entry name" value="NTP_transf_2"/>
    <property type="match status" value="1"/>
</dbReference>
<keyword evidence="3" id="KW-0808">Transferase</keyword>
<dbReference type="PANTHER" id="PTHR33571:SF12">
    <property type="entry name" value="BSL3053 PROTEIN"/>
    <property type="match status" value="1"/>
</dbReference>
<keyword evidence="7" id="KW-0067">ATP-binding</keyword>
<organism evidence="11 12">
    <name type="scientific">Oerskovia gallyi</name>
    <dbReference type="NCBI Taxonomy" id="2762226"/>
    <lineage>
        <taxon>Bacteria</taxon>
        <taxon>Bacillati</taxon>
        <taxon>Actinomycetota</taxon>
        <taxon>Actinomycetes</taxon>
        <taxon>Micrococcales</taxon>
        <taxon>Cellulomonadaceae</taxon>
        <taxon>Oerskovia</taxon>
    </lineage>
</organism>
<keyword evidence="12" id="KW-1185">Reference proteome</keyword>
<sequence>MATESVDGAVSTDPEFPDVTLLDRVMEERERVVLAAARHGAANVRLFGSVARGNDTAESDVDLLVDLDPHVGLFALGALEIELATILGRPVDVVPAHTLRPEVAATIESIPL</sequence>
<evidence type="ECO:0000256" key="6">
    <source>
        <dbReference type="ARBA" id="ARBA00022741"/>
    </source>
</evidence>
<feature type="domain" description="Polymerase nucleotidyl transferase" evidence="10">
    <location>
        <begin position="40"/>
        <end position="106"/>
    </location>
</feature>
<dbReference type="InterPro" id="IPR002934">
    <property type="entry name" value="Polymerase_NTP_transf_dom"/>
</dbReference>
<reference evidence="11 12" key="1">
    <citation type="submission" date="2020-08" db="EMBL/GenBank/DDBJ databases">
        <title>A Genomic Blueprint of the Chicken Gut Microbiome.</title>
        <authorList>
            <person name="Gilroy R."/>
            <person name="Ravi A."/>
            <person name="Getino M."/>
            <person name="Pursley I."/>
            <person name="Horton D.L."/>
            <person name="Alikhan N.-F."/>
            <person name="Baker D."/>
            <person name="Gharbi K."/>
            <person name="Hall N."/>
            <person name="Watson M."/>
            <person name="Adriaenssens E.M."/>
            <person name="Foster-Nyarko E."/>
            <person name="Jarju S."/>
            <person name="Secka A."/>
            <person name="Antonio M."/>
            <person name="Oren A."/>
            <person name="Chaudhuri R."/>
            <person name="La Ragione R.M."/>
            <person name="Hildebrand F."/>
            <person name="Pallen M.J."/>
        </authorList>
    </citation>
    <scope>NUCLEOTIDE SEQUENCE [LARGE SCALE GENOMIC DNA]</scope>
    <source>
        <strain evidence="11 12">Sa2CUA8</strain>
    </source>
</reference>
<accession>A0ABR8V0D0</accession>
<keyword evidence="6" id="KW-0547">Nucleotide-binding</keyword>
<evidence type="ECO:0000256" key="7">
    <source>
        <dbReference type="ARBA" id="ARBA00022840"/>
    </source>
</evidence>
<comment type="cofactor">
    <cofactor evidence="1">
        <name>Mg(2+)</name>
        <dbReference type="ChEBI" id="CHEBI:18420"/>
    </cofactor>
</comment>
<dbReference type="EMBL" id="JACSQE010000004">
    <property type="protein sequence ID" value="MBD7998224.1"/>
    <property type="molecule type" value="Genomic_DNA"/>
</dbReference>
<keyword evidence="5" id="KW-0479">Metal-binding</keyword>
<dbReference type="Gene3D" id="3.30.460.10">
    <property type="entry name" value="Beta Polymerase, domain 2"/>
    <property type="match status" value="1"/>
</dbReference>
<evidence type="ECO:0000256" key="8">
    <source>
        <dbReference type="ARBA" id="ARBA00022842"/>
    </source>
</evidence>
<evidence type="ECO:0000313" key="12">
    <source>
        <dbReference type="Proteomes" id="UP000633601"/>
    </source>
</evidence>
<dbReference type="CDD" id="cd05403">
    <property type="entry name" value="NT_KNTase_like"/>
    <property type="match status" value="1"/>
</dbReference>
<proteinExistence type="inferred from homology"/>
<dbReference type="Proteomes" id="UP000633601">
    <property type="component" value="Unassembled WGS sequence"/>
</dbReference>
<evidence type="ECO:0000256" key="2">
    <source>
        <dbReference type="ARBA" id="ARBA00022649"/>
    </source>
</evidence>
<evidence type="ECO:0000256" key="9">
    <source>
        <dbReference type="ARBA" id="ARBA00038276"/>
    </source>
</evidence>
<dbReference type="InterPro" id="IPR043519">
    <property type="entry name" value="NT_sf"/>
</dbReference>
<evidence type="ECO:0000256" key="5">
    <source>
        <dbReference type="ARBA" id="ARBA00022723"/>
    </source>
</evidence>
<evidence type="ECO:0000256" key="3">
    <source>
        <dbReference type="ARBA" id="ARBA00022679"/>
    </source>
</evidence>
<dbReference type="SUPFAM" id="SSF81301">
    <property type="entry name" value="Nucleotidyltransferase"/>
    <property type="match status" value="1"/>
</dbReference>
<gene>
    <name evidence="11" type="ORF">H9640_06660</name>
</gene>
<evidence type="ECO:0000256" key="4">
    <source>
        <dbReference type="ARBA" id="ARBA00022695"/>
    </source>
</evidence>
<comment type="caution">
    <text evidence="11">The sequence shown here is derived from an EMBL/GenBank/DDBJ whole genome shotgun (WGS) entry which is preliminary data.</text>
</comment>
<evidence type="ECO:0000313" key="11">
    <source>
        <dbReference type="EMBL" id="MBD7998224.1"/>
    </source>
</evidence>
<keyword evidence="2" id="KW-1277">Toxin-antitoxin system</keyword>
<evidence type="ECO:0000259" key="10">
    <source>
        <dbReference type="Pfam" id="PF01909"/>
    </source>
</evidence>
<evidence type="ECO:0000256" key="1">
    <source>
        <dbReference type="ARBA" id="ARBA00001946"/>
    </source>
</evidence>
<comment type="similarity">
    <text evidence="9">Belongs to the MntA antitoxin family.</text>
</comment>
<keyword evidence="8" id="KW-0460">Magnesium</keyword>
<dbReference type="InterPro" id="IPR052038">
    <property type="entry name" value="Type-VII_TA_antitoxin"/>
</dbReference>
<protein>
    <submittedName>
        <fullName evidence="11">Nucleotidyltransferase domain-containing protein</fullName>
    </submittedName>
</protein>
<keyword evidence="4" id="KW-0548">Nucleotidyltransferase</keyword>